<feature type="transmembrane region" description="Helical" evidence="1">
    <location>
        <begin position="7"/>
        <end position="27"/>
    </location>
</feature>
<keyword evidence="1" id="KW-1133">Transmembrane helix</keyword>
<feature type="transmembrane region" description="Helical" evidence="1">
    <location>
        <begin position="97"/>
        <end position="118"/>
    </location>
</feature>
<accession>X0ZY13</accession>
<name>X0ZY13_9ZZZZ</name>
<comment type="caution">
    <text evidence="2">The sequence shown here is derived from an EMBL/GenBank/DDBJ whole genome shotgun (WGS) entry which is preliminary data.</text>
</comment>
<keyword evidence="1" id="KW-0472">Membrane</keyword>
<feature type="transmembrane region" description="Helical" evidence="1">
    <location>
        <begin position="72"/>
        <end position="91"/>
    </location>
</feature>
<gene>
    <name evidence="2" type="ORF">S01H4_06507</name>
</gene>
<dbReference type="AlphaFoldDB" id="X0ZY13"/>
<protein>
    <submittedName>
        <fullName evidence="2">Uncharacterized protein</fullName>
    </submittedName>
</protein>
<proteinExistence type="predicted"/>
<sequence>KRYVKISSGIILIFPIVLLVLAAVAWSQNVFTGIVYLAIGIIQLVGMALIFPRISKEEDLWELGNKCVQHNWIVLSLGLTGCAMFLAPFFTEGVGTAVPYVAFAVCLVTLLWSIFNLYKAVREAKARLIV</sequence>
<dbReference type="EMBL" id="BART01002016">
    <property type="protein sequence ID" value="GAG74434.1"/>
    <property type="molecule type" value="Genomic_DNA"/>
</dbReference>
<feature type="transmembrane region" description="Helical" evidence="1">
    <location>
        <begin position="33"/>
        <end position="51"/>
    </location>
</feature>
<evidence type="ECO:0000313" key="2">
    <source>
        <dbReference type="EMBL" id="GAG74434.1"/>
    </source>
</evidence>
<evidence type="ECO:0000256" key="1">
    <source>
        <dbReference type="SAM" id="Phobius"/>
    </source>
</evidence>
<feature type="non-terminal residue" evidence="2">
    <location>
        <position position="1"/>
    </location>
</feature>
<organism evidence="2">
    <name type="scientific">marine sediment metagenome</name>
    <dbReference type="NCBI Taxonomy" id="412755"/>
    <lineage>
        <taxon>unclassified sequences</taxon>
        <taxon>metagenomes</taxon>
        <taxon>ecological metagenomes</taxon>
    </lineage>
</organism>
<keyword evidence="1" id="KW-0812">Transmembrane</keyword>
<reference evidence="2" key="1">
    <citation type="journal article" date="2014" name="Front. Microbiol.">
        <title>High frequency of phylogenetically diverse reductive dehalogenase-homologous genes in deep subseafloor sedimentary metagenomes.</title>
        <authorList>
            <person name="Kawai M."/>
            <person name="Futagami T."/>
            <person name="Toyoda A."/>
            <person name="Takaki Y."/>
            <person name="Nishi S."/>
            <person name="Hori S."/>
            <person name="Arai W."/>
            <person name="Tsubouchi T."/>
            <person name="Morono Y."/>
            <person name="Uchiyama I."/>
            <person name="Ito T."/>
            <person name="Fujiyama A."/>
            <person name="Inagaki F."/>
            <person name="Takami H."/>
        </authorList>
    </citation>
    <scope>NUCLEOTIDE SEQUENCE</scope>
    <source>
        <strain evidence="2">Expedition CK06-06</strain>
    </source>
</reference>